<dbReference type="RefSeq" id="WP_013043691.1">
    <property type="nucleotide sequence ID" value="NC_014008.1"/>
</dbReference>
<dbReference type="EMBL" id="CP001998">
    <property type="protein sequence ID" value="ADE54969.1"/>
    <property type="molecule type" value="Genomic_DNA"/>
</dbReference>
<dbReference type="InterPro" id="IPR003675">
    <property type="entry name" value="Rce1/LyrA-like_dom"/>
</dbReference>
<name>D5EKR2_CORAD</name>
<dbReference type="OrthoDB" id="192326at2"/>
<reference evidence="3 4" key="1">
    <citation type="journal article" date="2010" name="Stand. Genomic Sci.">
        <title>Complete genome sequence of Coraliomargarita akajimensis type strain (04OKA010-24).</title>
        <authorList>
            <person name="Mavromatis K."/>
            <person name="Abt B."/>
            <person name="Brambilla E."/>
            <person name="Lapidus A."/>
            <person name="Copeland A."/>
            <person name="Deshpande S."/>
            <person name="Nolan M."/>
            <person name="Lucas S."/>
            <person name="Tice H."/>
            <person name="Cheng J.F."/>
            <person name="Han C."/>
            <person name="Detter J.C."/>
            <person name="Woyke T."/>
            <person name="Goodwin L."/>
            <person name="Pitluck S."/>
            <person name="Held B."/>
            <person name="Brettin T."/>
            <person name="Tapia R."/>
            <person name="Ivanova N."/>
            <person name="Mikhailova N."/>
            <person name="Pati A."/>
            <person name="Liolios K."/>
            <person name="Chen A."/>
            <person name="Palaniappan K."/>
            <person name="Land M."/>
            <person name="Hauser L."/>
            <person name="Chang Y.J."/>
            <person name="Jeffries C.D."/>
            <person name="Rohde M."/>
            <person name="Goker M."/>
            <person name="Bristow J."/>
            <person name="Eisen J.A."/>
            <person name="Markowitz V."/>
            <person name="Hugenholtz P."/>
            <person name="Klenk H.P."/>
            <person name="Kyrpides N.C."/>
        </authorList>
    </citation>
    <scope>NUCLEOTIDE SEQUENCE [LARGE SCALE GENOMIC DNA]</scope>
    <source>
        <strain evidence="4">DSM 45221 / IAM 15411 / JCM 23193 / KCTC 12865</strain>
    </source>
</reference>
<gene>
    <name evidence="3" type="ordered locus">Caka_1951</name>
</gene>
<keyword evidence="1" id="KW-1133">Transmembrane helix</keyword>
<keyword evidence="1" id="KW-0472">Membrane</keyword>
<sequence>MNENPIMIVLYIGVAAYVLSMYRGDLKAELAGEGSASAMPGAKPFGWLAALIGVIGALIILAIETGGEIALGISAEQSDMVWYFVFASLAAGVVEEVIFRGFLVVSNKGKAALVGSCIGFSLLFALIHPYLWSTEDGFHLTLTAKGFFTTSILFVNSLWFYALRFGPWNPTRSIFPCMIAHAASNLGVFLVKLVQGYVVF</sequence>
<evidence type="ECO:0000259" key="2">
    <source>
        <dbReference type="Pfam" id="PF02517"/>
    </source>
</evidence>
<accession>D5EKR2</accession>
<dbReference type="KEGG" id="caa:Caka_1951"/>
<dbReference type="Pfam" id="PF02517">
    <property type="entry name" value="Rce1-like"/>
    <property type="match status" value="1"/>
</dbReference>
<dbReference type="AlphaFoldDB" id="D5EKR2"/>
<dbReference type="Proteomes" id="UP000000925">
    <property type="component" value="Chromosome"/>
</dbReference>
<keyword evidence="1" id="KW-0812">Transmembrane</keyword>
<feature type="transmembrane region" description="Helical" evidence="1">
    <location>
        <begin position="6"/>
        <end position="24"/>
    </location>
</feature>
<evidence type="ECO:0000313" key="3">
    <source>
        <dbReference type="EMBL" id="ADE54969.1"/>
    </source>
</evidence>
<evidence type="ECO:0000256" key="1">
    <source>
        <dbReference type="SAM" id="Phobius"/>
    </source>
</evidence>
<feature type="transmembrane region" description="Helical" evidence="1">
    <location>
        <begin position="112"/>
        <end position="132"/>
    </location>
</feature>
<dbReference type="GO" id="GO:0004175">
    <property type="term" value="F:endopeptidase activity"/>
    <property type="evidence" value="ECO:0007669"/>
    <property type="project" value="UniProtKB-ARBA"/>
</dbReference>
<keyword evidence="4" id="KW-1185">Reference proteome</keyword>
<dbReference type="STRING" id="583355.Caka_1951"/>
<feature type="domain" description="CAAX prenyl protease 2/Lysostaphin resistance protein A-like" evidence="2">
    <location>
        <begin position="80"/>
        <end position="186"/>
    </location>
</feature>
<organism evidence="3 4">
    <name type="scientific">Coraliomargarita akajimensis (strain DSM 45221 / IAM 15411 / JCM 23193 / KCTC 12865 / 04OKA010-24)</name>
    <dbReference type="NCBI Taxonomy" id="583355"/>
    <lineage>
        <taxon>Bacteria</taxon>
        <taxon>Pseudomonadati</taxon>
        <taxon>Verrucomicrobiota</taxon>
        <taxon>Opitutia</taxon>
        <taxon>Puniceicoccales</taxon>
        <taxon>Coraliomargaritaceae</taxon>
        <taxon>Coraliomargarita</taxon>
    </lineage>
</organism>
<proteinExistence type="predicted"/>
<protein>
    <submittedName>
        <fullName evidence="3">Abortive infection protein</fullName>
    </submittedName>
</protein>
<feature type="transmembrane region" description="Helical" evidence="1">
    <location>
        <begin position="45"/>
        <end position="63"/>
    </location>
</feature>
<dbReference type="GO" id="GO:0080120">
    <property type="term" value="P:CAAX-box protein maturation"/>
    <property type="evidence" value="ECO:0007669"/>
    <property type="project" value="UniProtKB-ARBA"/>
</dbReference>
<feature type="transmembrane region" description="Helical" evidence="1">
    <location>
        <begin position="138"/>
        <end position="162"/>
    </location>
</feature>
<dbReference type="eggNOG" id="COG1266">
    <property type="taxonomic scope" value="Bacteria"/>
</dbReference>
<evidence type="ECO:0000313" key="4">
    <source>
        <dbReference type="Proteomes" id="UP000000925"/>
    </source>
</evidence>
<dbReference type="HOGENOM" id="CLU_1347780_0_0_0"/>
<feature type="transmembrane region" description="Helical" evidence="1">
    <location>
        <begin position="83"/>
        <end position="105"/>
    </location>
</feature>